<accession>A0A8D8JL55</accession>
<sequence>MTRNVTSSRDLPAAVKTTDRARSGAAGTRRQLARRVRTIVFHFLCATRTTPPFEILSGISPGSFCFQLYNFFVSHLTLQRRKFSKEWWVELCAFKWECFKCCDYV</sequence>
<dbReference type="EMBL" id="HBUE01287438">
    <property type="protein sequence ID" value="CAG6572357.1"/>
    <property type="molecule type" value="Transcribed_RNA"/>
</dbReference>
<dbReference type="EMBL" id="HBUE01181821">
    <property type="protein sequence ID" value="CAG6520790.1"/>
    <property type="molecule type" value="Transcribed_RNA"/>
</dbReference>
<evidence type="ECO:0000313" key="1">
    <source>
        <dbReference type="EMBL" id="CAG6572357.1"/>
    </source>
</evidence>
<proteinExistence type="predicted"/>
<dbReference type="AlphaFoldDB" id="A0A8D8JL55"/>
<protein>
    <submittedName>
        <fullName evidence="1">(northern house mosquito) hypothetical protein</fullName>
    </submittedName>
</protein>
<reference evidence="1" key="1">
    <citation type="submission" date="2021-05" db="EMBL/GenBank/DDBJ databases">
        <authorList>
            <person name="Alioto T."/>
            <person name="Alioto T."/>
            <person name="Gomez Garrido J."/>
        </authorList>
    </citation>
    <scope>NUCLEOTIDE SEQUENCE</scope>
</reference>
<organism evidence="1">
    <name type="scientific">Culex pipiens</name>
    <name type="common">House mosquito</name>
    <dbReference type="NCBI Taxonomy" id="7175"/>
    <lineage>
        <taxon>Eukaryota</taxon>
        <taxon>Metazoa</taxon>
        <taxon>Ecdysozoa</taxon>
        <taxon>Arthropoda</taxon>
        <taxon>Hexapoda</taxon>
        <taxon>Insecta</taxon>
        <taxon>Pterygota</taxon>
        <taxon>Neoptera</taxon>
        <taxon>Endopterygota</taxon>
        <taxon>Diptera</taxon>
        <taxon>Nematocera</taxon>
        <taxon>Culicoidea</taxon>
        <taxon>Culicidae</taxon>
        <taxon>Culicinae</taxon>
        <taxon>Culicini</taxon>
        <taxon>Culex</taxon>
        <taxon>Culex</taxon>
    </lineage>
</organism>
<name>A0A8D8JL55_CULPI</name>